<dbReference type="GO" id="GO:0005524">
    <property type="term" value="F:ATP binding"/>
    <property type="evidence" value="ECO:0007669"/>
    <property type="project" value="UniProtKB-KW"/>
</dbReference>
<dbReference type="RefSeq" id="XP_018126361.1">
    <property type="nucleotide sequence ID" value="XM_018279227.1"/>
</dbReference>
<comment type="catalytic activity">
    <reaction evidence="8">
        <text>L-seryl-[protein] + ATP = O-phospho-L-seryl-[protein] + ADP + H(+)</text>
        <dbReference type="Rhea" id="RHEA:17989"/>
        <dbReference type="Rhea" id="RHEA-COMP:9863"/>
        <dbReference type="Rhea" id="RHEA-COMP:11604"/>
        <dbReference type="ChEBI" id="CHEBI:15378"/>
        <dbReference type="ChEBI" id="CHEBI:29999"/>
        <dbReference type="ChEBI" id="CHEBI:30616"/>
        <dbReference type="ChEBI" id="CHEBI:83421"/>
        <dbReference type="ChEBI" id="CHEBI:456216"/>
        <dbReference type="EC" id="2.7.11.1"/>
    </reaction>
</comment>
<evidence type="ECO:0000313" key="10">
    <source>
        <dbReference type="EMBL" id="OBT92628.1"/>
    </source>
</evidence>
<dbReference type="Gene3D" id="1.10.510.10">
    <property type="entry name" value="Transferase(Phosphotransferase) domain 1"/>
    <property type="match status" value="2"/>
</dbReference>
<keyword evidence="6" id="KW-0067">ATP-binding</keyword>
<dbReference type="SMART" id="SM00220">
    <property type="entry name" value="S_TKc"/>
    <property type="match status" value="1"/>
</dbReference>
<dbReference type="Proteomes" id="UP000091956">
    <property type="component" value="Unassembled WGS sequence"/>
</dbReference>
<dbReference type="AlphaFoldDB" id="A0A1B8G9X3"/>
<feature type="domain" description="Protein kinase" evidence="9">
    <location>
        <begin position="1"/>
        <end position="312"/>
    </location>
</feature>
<dbReference type="InterPro" id="IPR000719">
    <property type="entry name" value="Prot_kinase_dom"/>
</dbReference>
<evidence type="ECO:0000256" key="8">
    <source>
        <dbReference type="ARBA" id="ARBA00048679"/>
    </source>
</evidence>
<reference evidence="11" key="2">
    <citation type="journal article" date="2018" name="Nat. Commun.">
        <title>Extreme sensitivity to ultraviolet light in the fungal pathogen causing white-nose syndrome of bats.</title>
        <authorList>
            <person name="Palmer J.M."/>
            <person name="Drees K.P."/>
            <person name="Foster J.T."/>
            <person name="Lindner D.L."/>
        </authorList>
    </citation>
    <scope>NUCLEOTIDE SEQUENCE [LARGE SCALE GENOMIC DNA]</scope>
    <source>
        <strain evidence="11">UAMH 10579</strain>
    </source>
</reference>
<dbReference type="PANTHER" id="PTHR47634">
    <property type="entry name" value="PROTEIN KINASE DOMAIN-CONTAINING PROTEIN-RELATED"/>
    <property type="match status" value="1"/>
</dbReference>
<name>A0A1B8G9X3_9PEZI</name>
<protein>
    <recommendedName>
        <fullName evidence="1">non-specific serine/threonine protein kinase</fullName>
        <ecNumber evidence="1">2.7.11.1</ecNumber>
    </recommendedName>
</protein>
<organism evidence="10 11">
    <name type="scientific">Pseudogymnoascus verrucosus</name>
    <dbReference type="NCBI Taxonomy" id="342668"/>
    <lineage>
        <taxon>Eukaryota</taxon>
        <taxon>Fungi</taxon>
        <taxon>Dikarya</taxon>
        <taxon>Ascomycota</taxon>
        <taxon>Pezizomycotina</taxon>
        <taxon>Leotiomycetes</taxon>
        <taxon>Thelebolales</taxon>
        <taxon>Thelebolaceae</taxon>
        <taxon>Pseudogymnoascus</taxon>
    </lineage>
</organism>
<keyword evidence="2" id="KW-0723">Serine/threonine-protein kinase</keyword>
<dbReference type="InterPro" id="IPR011009">
    <property type="entry name" value="Kinase-like_dom_sf"/>
</dbReference>
<reference evidence="10 11" key="1">
    <citation type="submission" date="2016-03" db="EMBL/GenBank/DDBJ databases">
        <title>Comparative genomics of Pseudogymnoascus destructans, the fungus causing white-nose syndrome of bats.</title>
        <authorList>
            <person name="Palmer J.M."/>
            <person name="Drees K.P."/>
            <person name="Foster J.T."/>
            <person name="Lindner D.L."/>
        </authorList>
    </citation>
    <scope>NUCLEOTIDE SEQUENCE [LARGE SCALE GENOMIC DNA]</scope>
    <source>
        <strain evidence="10 11">UAMH 10579</strain>
    </source>
</reference>
<evidence type="ECO:0000313" key="11">
    <source>
        <dbReference type="Proteomes" id="UP000091956"/>
    </source>
</evidence>
<proteinExistence type="predicted"/>
<gene>
    <name evidence="10" type="ORF">VE01_09818</name>
</gene>
<dbReference type="EC" id="2.7.11.1" evidence="1"/>
<dbReference type="Gene3D" id="3.30.200.20">
    <property type="entry name" value="Phosphorylase Kinase, domain 1"/>
    <property type="match status" value="2"/>
</dbReference>
<keyword evidence="11" id="KW-1185">Reference proteome</keyword>
<dbReference type="SUPFAM" id="SSF56112">
    <property type="entry name" value="Protein kinase-like (PK-like)"/>
    <property type="match status" value="1"/>
</dbReference>
<dbReference type="PANTHER" id="PTHR47634:SF9">
    <property type="entry name" value="PROTEIN KINASE DOMAIN-CONTAINING PROTEIN-RELATED"/>
    <property type="match status" value="1"/>
</dbReference>
<evidence type="ECO:0000256" key="4">
    <source>
        <dbReference type="ARBA" id="ARBA00022741"/>
    </source>
</evidence>
<dbReference type="EMBL" id="KV460264">
    <property type="protein sequence ID" value="OBT92628.1"/>
    <property type="molecule type" value="Genomic_DNA"/>
</dbReference>
<evidence type="ECO:0000259" key="9">
    <source>
        <dbReference type="PROSITE" id="PS50011"/>
    </source>
</evidence>
<dbReference type="GO" id="GO:0000245">
    <property type="term" value="P:spliceosomal complex assembly"/>
    <property type="evidence" value="ECO:0007669"/>
    <property type="project" value="TreeGrafter"/>
</dbReference>
<accession>A0A1B8G9X3</accession>
<dbReference type="GO" id="GO:0004674">
    <property type="term" value="F:protein serine/threonine kinase activity"/>
    <property type="evidence" value="ECO:0007669"/>
    <property type="project" value="UniProtKB-KW"/>
</dbReference>
<dbReference type="InterPro" id="IPR051334">
    <property type="entry name" value="SRPK"/>
</dbReference>
<evidence type="ECO:0000256" key="5">
    <source>
        <dbReference type="ARBA" id="ARBA00022777"/>
    </source>
</evidence>
<evidence type="ECO:0000256" key="3">
    <source>
        <dbReference type="ARBA" id="ARBA00022679"/>
    </source>
</evidence>
<evidence type="ECO:0000256" key="1">
    <source>
        <dbReference type="ARBA" id="ARBA00012513"/>
    </source>
</evidence>
<dbReference type="PROSITE" id="PS50011">
    <property type="entry name" value="PROTEIN_KINASE_DOM"/>
    <property type="match status" value="1"/>
</dbReference>
<keyword evidence="3" id="KW-0808">Transferase</keyword>
<evidence type="ECO:0000256" key="2">
    <source>
        <dbReference type="ARBA" id="ARBA00022527"/>
    </source>
</evidence>
<dbReference type="GO" id="GO:0050684">
    <property type="term" value="P:regulation of mRNA processing"/>
    <property type="evidence" value="ECO:0007669"/>
    <property type="project" value="TreeGrafter"/>
</dbReference>
<dbReference type="STRING" id="342668.A0A1B8G9X3"/>
<dbReference type="OrthoDB" id="5979581at2759"/>
<keyword evidence="5" id="KW-0418">Kinase</keyword>
<evidence type="ECO:0000256" key="6">
    <source>
        <dbReference type="ARBA" id="ARBA00022840"/>
    </source>
</evidence>
<sequence length="317" mass="36006">MRFSNTGFKTINASEVLEEEQFADFNMGQYYPVNIGETFNSKYQVVGKLGFGVISTVWLARDLKASTCVPEGGNSSHPGYGHVRKALGIFTIPRAGGDHYCLVQKPTRESFRDLLYRNPILRFTEELLKAGLKQVFLVLDYLHTECQLVHTDIKGDNILQEFEDISILDAFTKPKWTTLLHGNLSATHRSLPQITTKAHQIWDLFEGRHMFYGNDPVGKGYSTRAHLAEVIGMLGPPPMDLLGRGIRSHEFFAEDGAWKAEVDVPQDTSLERSDEFLEGKNKEIVLVFMRGMLQWRLEDRKTAKELLEDPLLNDQID</sequence>
<dbReference type="GeneID" id="28843204"/>
<evidence type="ECO:0000256" key="7">
    <source>
        <dbReference type="ARBA" id="ARBA00047899"/>
    </source>
</evidence>
<keyword evidence="4" id="KW-0547">Nucleotide-binding</keyword>
<comment type="catalytic activity">
    <reaction evidence="7">
        <text>L-threonyl-[protein] + ATP = O-phospho-L-threonyl-[protein] + ADP + H(+)</text>
        <dbReference type="Rhea" id="RHEA:46608"/>
        <dbReference type="Rhea" id="RHEA-COMP:11060"/>
        <dbReference type="Rhea" id="RHEA-COMP:11605"/>
        <dbReference type="ChEBI" id="CHEBI:15378"/>
        <dbReference type="ChEBI" id="CHEBI:30013"/>
        <dbReference type="ChEBI" id="CHEBI:30616"/>
        <dbReference type="ChEBI" id="CHEBI:61977"/>
        <dbReference type="ChEBI" id="CHEBI:456216"/>
        <dbReference type="EC" id="2.7.11.1"/>
    </reaction>
</comment>